<comment type="caution">
    <text evidence="3">The sequence shown here is derived from an EMBL/GenBank/DDBJ whole genome shotgun (WGS) entry which is preliminary data.</text>
</comment>
<feature type="compositionally biased region" description="Acidic residues" evidence="1">
    <location>
        <begin position="1154"/>
        <end position="1169"/>
    </location>
</feature>
<dbReference type="RefSeq" id="WP_183499972.1">
    <property type="nucleotide sequence ID" value="NZ_JACIFH010000001.1"/>
</dbReference>
<dbReference type="InterPro" id="IPR027463">
    <property type="entry name" value="AcrB_DN_DC_subdom"/>
</dbReference>
<dbReference type="SUPFAM" id="SSF82714">
    <property type="entry name" value="Multidrug efflux transporter AcrB TolC docking domain, DN and DC subdomains"/>
    <property type="match status" value="2"/>
</dbReference>
<feature type="transmembrane region" description="Helical" evidence="2">
    <location>
        <begin position="466"/>
        <end position="493"/>
    </location>
</feature>
<feature type="region of interest" description="Disordered" evidence="1">
    <location>
        <begin position="1133"/>
        <end position="1263"/>
    </location>
</feature>
<gene>
    <name evidence="3" type="ORF">BKA10_002237</name>
</gene>
<dbReference type="Gene3D" id="1.20.1640.10">
    <property type="entry name" value="Multidrug efflux transporter AcrB transmembrane domain"/>
    <property type="match status" value="2"/>
</dbReference>
<keyword evidence="4" id="KW-1185">Reference proteome</keyword>
<feature type="transmembrane region" description="Helical" evidence="2">
    <location>
        <begin position="859"/>
        <end position="878"/>
    </location>
</feature>
<dbReference type="AlphaFoldDB" id="A0AA40SQB3"/>
<keyword evidence="2" id="KW-1133">Transmembrane helix</keyword>
<dbReference type="GO" id="GO:0042910">
    <property type="term" value="F:xenobiotic transmembrane transporter activity"/>
    <property type="evidence" value="ECO:0007669"/>
    <property type="project" value="TreeGrafter"/>
</dbReference>
<dbReference type="EMBL" id="JACIFH010000001">
    <property type="protein sequence ID" value="MBB4140443.1"/>
    <property type="molecule type" value="Genomic_DNA"/>
</dbReference>
<feature type="transmembrane region" description="Helical" evidence="2">
    <location>
        <begin position="336"/>
        <end position="356"/>
    </location>
</feature>
<dbReference type="PRINTS" id="PR00702">
    <property type="entry name" value="ACRIFLAVINRP"/>
</dbReference>
<dbReference type="SUPFAM" id="SSF82866">
    <property type="entry name" value="Multidrug efflux transporter AcrB transmembrane domain"/>
    <property type="match status" value="2"/>
</dbReference>
<proteinExistence type="predicted"/>
<evidence type="ECO:0000313" key="3">
    <source>
        <dbReference type="EMBL" id="MBB4140443.1"/>
    </source>
</evidence>
<dbReference type="Pfam" id="PF00873">
    <property type="entry name" value="ACR_tran"/>
    <property type="match status" value="1"/>
</dbReference>
<feature type="transmembrane region" description="Helical" evidence="2">
    <location>
        <begin position="911"/>
        <end position="936"/>
    </location>
</feature>
<dbReference type="PANTHER" id="PTHR32063:SF0">
    <property type="entry name" value="SWARMING MOTILITY PROTEIN SWRC"/>
    <property type="match status" value="1"/>
</dbReference>
<dbReference type="Proteomes" id="UP000549113">
    <property type="component" value="Unassembled WGS sequence"/>
</dbReference>
<evidence type="ECO:0000313" key="4">
    <source>
        <dbReference type="Proteomes" id="UP000549113"/>
    </source>
</evidence>
<feature type="transmembrane region" description="Helical" evidence="2">
    <location>
        <begin position="990"/>
        <end position="1015"/>
    </location>
</feature>
<feature type="compositionally biased region" description="Acidic residues" evidence="1">
    <location>
        <begin position="1133"/>
        <end position="1145"/>
    </location>
</feature>
<organism evidence="3 4">
    <name type="scientific">Microbacterium invictum</name>
    <dbReference type="NCBI Taxonomy" id="515415"/>
    <lineage>
        <taxon>Bacteria</taxon>
        <taxon>Bacillati</taxon>
        <taxon>Actinomycetota</taxon>
        <taxon>Actinomycetes</taxon>
        <taxon>Micrococcales</taxon>
        <taxon>Microbacteriaceae</taxon>
        <taxon>Microbacterium</taxon>
    </lineage>
</organism>
<dbReference type="Gene3D" id="3.30.70.1430">
    <property type="entry name" value="Multidrug efflux transporter AcrB pore domain"/>
    <property type="match status" value="2"/>
</dbReference>
<name>A0AA40SQB3_9MICO</name>
<dbReference type="Gene3D" id="3.30.2090.10">
    <property type="entry name" value="Multidrug efflux transporter AcrB TolC docking domain, DN and DC subdomains"/>
    <property type="match status" value="2"/>
</dbReference>
<protein>
    <submittedName>
        <fullName evidence="3">HAE1 family hydrophobic/amphiphilic exporter-1</fullName>
    </submittedName>
</protein>
<dbReference type="SUPFAM" id="SSF82693">
    <property type="entry name" value="Multidrug efflux transporter AcrB pore domain, PN1, PN2, PC1 and PC2 subdomains"/>
    <property type="match status" value="2"/>
</dbReference>
<sequence length="1263" mass="130028">MSNLAVLSLKNRALIALITIVAAVFGGLALTNLKQELIPSIEFPALSVITTYPGASPDVVNNDVSTPIETAIQGVPGLESTSATSTTNASIVQASFTYGTDLATAEQKILQAINRIKSSLPESVEPNVVGLSIDDLPVIAVAVTGYDDARTIQGQLETSVVPDLEDIDGVAAAQIIGGQGERVTIVPDQGELAEAGFTQAAITDALDQNGVLFPGGSVTEGDQTLTVQTGTKLTSVEEIAALPLVPTNADQFAAGEVTIGDVAEVSLGQDPVTSISRVNGEPALTISITKLPAANTVDVSRLVTAAIPDLQDAIGDDAEFTIVFDQAPYIEQSIEALAQEGLLGLVFAVLVILVFLLSVRATLVTAISIPTSVLITFVGIQAFGYSLNILTLGALTIAIGRVVDDSIVVIENIKRHYVGDADKKASILLAVREVAAAITASTITTVAVFLPIAFVGDMTGELFRPFAMTVTIAMSASLLVALTIVPVLAYWFLRPGKPLLDEQDRQIDPEDPAAPPSRLQRSYLPILRWTLKHSWITLLLAVLVLGGTIAAAPFMKTNFLGDSGQNTFTVTQTLGEAASLEAEDAAAAQVEEVLLGVDGIDTVQTSIGSSGSAIADAFSGGGAGITYSITTDPDADQEAVRTDVQDAVAGLEDVGTVTVSAGQGGFGSTDIEVDVTAPDAESLTSATDAVVVALDGEDGISQVASNLSASLPFVAVTVDRETAASLGLSEVSVGALVSNTMQPRQVGTVEIDGTGLTVYLQASDIPATIEELEGLQIASATGMIRLDEVATVEESQGPASITTQRGQRTATVAVTPAGDDLTTANATVTAALEDVELPTGADAEIGGVLTQQQDAFSQLGLAMLAAILIVYIVMVATFKSLRQPLLLLVSVPFAATGAILLQIATGVPLGVASLIGVLMLIGIVVTNAIVLVDLVNQYREKGLSAHDATIAGGARRLRPILMTALATIFALTPMALGITGHGGFISQPLAIVVIGGLISSTVLTLLVLPTLYNLVEGARERRALRRGEVLPAAAAGPASVAEPVPAAVMAQANGEPVPATRRERKLLEAAATGGIPVVVAPVVVVSGAGEADVVAASDGLDEDVVVDAGGAADAAGDAGRAAEPDFAEPLIEESPDVELPVEESSEPGPSVEVADNEAETLLDGSETDVESPLAEETGPEFLEHESEPGAPADEPAPEAPDEREPQAPEPAPEAPESARDAELPHDESELESTEVAPVEDVHDEEPRAESSGEDTADRDDRSE</sequence>
<evidence type="ECO:0000256" key="2">
    <source>
        <dbReference type="SAM" id="Phobius"/>
    </source>
</evidence>
<reference evidence="3 4" key="1">
    <citation type="submission" date="2020-08" db="EMBL/GenBank/DDBJ databases">
        <title>Sequencing the genomes of 1000 actinobacteria strains.</title>
        <authorList>
            <person name="Klenk H.-P."/>
        </authorList>
    </citation>
    <scope>NUCLEOTIDE SEQUENCE [LARGE SCALE GENOMIC DNA]</scope>
    <source>
        <strain evidence="3 4">DSM 19600</strain>
    </source>
</reference>
<accession>A0AA40SQB3</accession>
<feature type="transmembrane region" description="Helical" evidence="2">
    <location>
        <begin position="434"/>
        <end position="454"/>
    </location>
</feature>
<feature type="transmembrane region" description="Helical" evidence="2">
    <location>
        <begin position="885"/>
        <end position="905"/>
    </location>
</feature>
<dbReference type="InterPro" id="IPR001036">
    <property type="entry name" value="Acrflvin-R"/>
</dbReference>
<dbReference type="Gene3D" id="3.30.70.1320">
    <property type="entry name" value="Multidrug efflux transporter AcrB pore domain like"/>
    <property type="match status" value="1"/>
</dbReference>
<keyword evidence="2" id="KW-0472">Membrane</keyword>
<evidence type="ECO:0000256" key="1">
    <source>
        <dbReference type="SAM" id="MobiDB-lite"/>
    </source>
</evidence>
<feature type="compositionally biased region" description="Basic and acidic residues" evidence="1">
    <location>
        <begin position="1216"/>
        <end position="1227"/>
    </location>
</feature>
<dbReference type="PANTHER" id="PTHR32063">
    <property type="match status" value="1"/>
</dbReference>
<dbReference type="Gene3D" id="3.30.70.1440">
    <property type="entry name" value="Multidrug efflux transporter AcrB pore domain"/>
    <property type="match status" value="1"/>
</dbReference>
<dbReference type="GO" id="GO:0005886">
    <property type="term" value="C:plasma membrane"/>
    <property type="evidence" value="ECO:0007669"/>
    <property type="project" value="TreeGrafter"/>
</dbReference>
<feature type="transmembrane region" description="Helical" evidence="2">
    <location>
        <begin position="535"/>
        <end position="555"/>
    </location>
</feature>
<keyword evidence="2" id="KW-0812">Transmembrane</keyword>
<feature type="transmembrane region" description="Helical" evidence="2">
    <location>
        <begin position="957"/>
        <end position="978"/>
    </location>
</feature>